<dbReference type="AlphaFoldDB" id="A0A8X7C4H7"/>
<gene>
    <name evidence="2" type="ORF">TNIN_354011</name>
</gene>
<name>A0A8X7C4H7_9ARAC</name>
<keyword evidence="3" id="KW-1185">Reference proteome</keyword>
<dbReference type="Proteomes" id="UP000886998">
    <property type="component" value="Unassembled WGS sequence"/>
</dbReference>
<evidence type="ECO:0000313" key="2">
    <source>
        <dbReference type="EMBL" id="GFY56881.1"/>
    </source>
</evidence>
<organism evidence="2 3">
    <name type="scientific">Trichonephila inaurata madagascariensis</name>
    <dbReference type="NCBI Taxonomy" id="2747483"/>
    <lineage>
        <taxon>Eukaryota</taxon>
        <taxon>Metazoa</taxon>
        <taxon>Ecdysozoa</taxon>
        <taxon>Arthropoda</taxon>
        <taxon>Chelicerata</taxon>
        <taxon>Arachnida</taxon>
        <taxon>Araneae</taxon>
        <taxon>Araneomorphae</taxon>
        <taxon>Entelegynae</taxon>
        <taxon>Araneoidea</taxon>
        <taxon>Nephilidae</taxon>
        <taxon>Trichonephila</taxon>
        <taxon>Trichonephila inaurata</taxon>
    </lineage>
</organism>
<accession>A0A8X7C4H7</accession>
<comment type="caution">
    <text evidence="2">The sequence shown here is derived from an EMBL/GenBank/DDBJ whole genome shotgun (WGS) entry which is preliminary data.</text>
</comment>
<evidence type="ECO:0000313" key="3">
    <source>
        <dbReference type="Proteomes" id="UP000886998"/>
    </source>
</evidence>
<protein>
    <submittedName>
        <fullName evidence="2">Uncharacterized protein</fullName>
    </submittedName>
</protein>
<sequence>MSKRVKSFSQTPMSTPRRHSRGSPIAHRNFGTISLQTTPRRIEQVLSFPPEFDIEQFRQQSDAFEYPVRNEPPAIMSNSSEDIPTKLSPTDNHLNRSSSCPSLVLPTLFVAPSKSLGPLSQTSCPDVSKTPQPEAPLLCSTPISPAKDCTVSSPHDNCQPHAASPDILEMVLGGDISIPNVPEIIDLTNAWGSNNRLSTHACLSAAYIRPSRSWQTISQIFQQNCCLPIL</sequence>
<reference evidence="2" key="1">
    <citation type="submission" date="2020-08" db="EMBL/GenBank/DDBJ databases">
        <title>Multicomponent nature underlies the extraordinary mechanical properties of spider dragline silk.</title>
        <authorList>
            <person name="Kono N."/>
            <person name="Nakamura H."/>
            <person name="Mori M."/>
            <person name="Yoshida Y."/>
            <person name="Ohtoshi R."/>
            <person name="Malay A.D."/>
            <person name="Moran D.A.P."/>
            <person name="Tomita M."/>
            <person name="Numata K."/>
            <person name="Arakawa K."/>
        </authorList>
    </citation>
    <scope>NUCLEOTIDE SEQUENCE</scope>
</reference>
<dbReference type="EMBL" id="BMAV01011191">
    <property type="protein sequence ID" value="GFY56881.1"/>
    <property type="molecule type" value="Genomic_DNA"/>
</dbReference>
<feature type="region of interest" description="Disordered" evidence="1">
    <location>
        <begin position="1"/>
        <end position="32"/>
    </location>
</feature>
<evidence type="ECO:0000256" key="1">
    <source>
        <dbReference type="SAM" id="MobiDB-lite"/>
    </source>
</evidence>
<proteinExistence type="predicted"/>